<reference evidence="7" key="1">
    <citation type="journal article" date="2023" name="GigaByte">
        <title>Genome assembly of the bearded iris, Iris pallida Lam.</title>
        <authorList>
            <person name="Bruccoleri R.E."/>
            <person name="Oakeley E.J."/>
            <person name="Faust A.M.E."/>
            <person name="Altorfer M."/>
            <person name="Dessus-Babus S."/>
            <person name="Burckhardt D."/>
            <person name="Oertli M."/>
            <person name="Naumann U."/>
            <person name="Petersen F."/>
            <person name="Wong J."/>
        </authorList>
    </citation>
    <scope>NUCLEOTIDE SEQUENCE</scope>
    <source>
        <strain evidence="7">GSM-AAB239-AS_SAM_17_03QT</strain>
    </source>
</reference>
<dbReference type="CDD" id="cd16664">
    <property type="entry name" value="RING-Ubox_PUB"/>
    <property type="match status" value="1"/>
</dbReference>
<comment type="function">
    <text evidence="5">Functions as an E3 ubiquitin ligase.</text>
</comment>
<evidence type="ECO:0000256" key="3">
    <source>
        <dbReference type="ARBA" id="ARBA00022679"/>
    </source>
</evidence>
<feature type="domain" description="U-box" evidence="6">
    <location>
        <begin position="6"/>
        <end position="81"/>
    </location>
</feature>
<comment type="caution">
    <text evidence="7">The sequence shown here is derived from an EMBL/GenBank/DDBJ whole genome shotgun (WGS) entry which is preliminary data.</text>
</comment>
<dbReference type="InterPro" id="IPR011989">
    <property type="entry name" value="ARM-like"/>
</dbReference>
<gene>
    <name evidence="7" type="ORF">M6B38_373365</name>
</gene>
<dbReference type="Pfam" id="PF25598">
    <property type="entry name" value="ARM_PUB"/>
    <property type="match status" value="1"/>
</dbReference>
<dbReference type="EMBL" id="JANAVB010020999">
    <property type="protein sequence ID" value="KAJ6826413.1"/>
    <property type="molecule type" value="Genomic_DNA"/>
</dbReference>
<dbReference type="InterPro" id="IPR045185">
    <property type="entry name" value="PUB22/23/24-like"/>
</dbReference>
<dbReference type="SUPFAM" id="SSF48371">
    <property type="entry name" value="ARM repeat"/>
    <property type="match status" value="1"/>
</dbReference>
<evidence type="ECO:0000256" key="1">
    <source>
        <dbReference type="ARBA" id="ARBA00000900"/>
    </source>
</evidence>
<dbReference type="GO" id="GO:0061630">
    <property type="term" value="F:ubiquitin protein ligase activity"/>
    <property type="evidence" value="ECO:0007669"/>
    <property type="project" value="UniProtKB-UniRule"/>
</dbReference>
<dbReference type="Gene3D" id="1.25.10.10">
    <property type="entry name" value="Leucine-rich Repeat Variant"/>
    <property type="match status" value="1"/>
</dbReference>
<organism evidence="7 8">
    <name type="scientific">Iris pallida</name>
    <name type="common">Sweet iris</name>
    <dbReference type="NCBI Taxonomy" id="29817"/>
    <lineage>
        <taxon>Eukaryota</taxon>
        <taxon>Viridiplantae</taxon>
        <taxon>Streptophyta</taxon>
        <taxon>Embryophyta</taxon>
        <taxon>Tracheophyta</taxon>
        <taxon>Spermatophyta</taxon>
        <taxon>Magnoliopsida</taxon>
        <taxon>Liliopsida</taxon>
        <taxon>Asparagales</taxon>
        <taxon>Iridaceae</taxon>
        <taxon>Iridoideae</taxon>
        <taxon>Irideae</taxon>
        <taxon>Iris</taxon>
    </lineage>
</organism>
<keyword evidence="4 5" id="KW-0833">Ubl conjugation pathway</keyword>
<dbReference type="InterPro" id="IPR016024">
    <property type="entry name" value="ARM-type_fold"/>
</dbReference>
<dbReference type="Proteomes" id="UP001140949">
    <property type="component" value="Unassembled WGS sequence"/>
</dbReference>
<dbReference type="InterPro" id="IPR058678">
    <property type="entry name" value="ARM_PUB"/>
</dbReference>
<dbReference type="Gene3D" id="3.30.40.10">
    <property type="entry name" value="Zinc/RING finger domain, C3HC4 (zinc finger)"/>
    <property type="match status" value="1"/>
</dbReference>
<dbReference type="GO" id="GO:0016567">
    <property type="term" value="P:protein ubiquitination"/>
    <property type="evidence" value="ECO:0007669"/>
    <property type="project" value="UniProtKB-UniRule"/>
</dbReference>
<reference evidence="7" key="2">
    <citation type="submission" date="2023-04" db="EMBL/GenBank/DDBJ databases">
        <authorList>
            <person name="Bruccoleri R.E."/>
            <person name="Oakeley E.J."/>
            <person name="Faust A.-M."/>
            <person name="Dessus-Babus S."/>
            <person name="Altorfer M."/>
            <person name="Burckhardt D."/>
            <person name="Oertli M."/>
            <person name="Naumann U."/>
            <person name="Petersen F."/>
            <person name="Wong J."/>
        </authorList>
    </citation>
    <scope>NUCLEOTIDE SEQUENCE</scope>
    <source>
        <strain evidence="7">GSM-AAB239-AS_SAM_17_03QT</strain>
        <tissue evidence="7">Leaf</tissue>
    </source>
</reference>
<dbReference type="InterPro" id="IPR045210">
    <property type="entry name" value="RING-Ubox_PUB"/>
</dbReference>
<dbReference type="SUPFAM" id="SSF57850">
    <property type="entry name" value="RING/U-box"/>
    <property type="match status" value="1"/>
</dbReference>
<dbReference type="PANTHER" id="PTHR22849:SF164">
    <property type="entry name" value="U-BOX DOMAIN-CONTAINING PROTEIN"/>
    <property type="match status" value="1"/>
</dbReference>
<dbReference type="PROSITE" id="PS51698">
    <property type="entry name" value="U_BOX"/>
    <property type="match status" value="1"/>
</dbReference>
<protein>
    <recommendedName>
        <fullName evidence="5 6">U-box domain-containing protein</fullName>
        <ecNumber evidence="5">2.3.2.27</ecNumber>
    </recommendedName>
    <alternativeName>
        <fullName evidence="5">RING-type E3 ubiquitin transferase PUB</fullName>
    </alternativeName>
</protein>
<dbReference type="InterPro" id="IPR013083">
    <property type="entry name" value="Znf_RING/FYVE/PHD"/>
</dbReference>
<comment type="pathway">
    <text evidence="2 5">Protein modification; protein ubiquitination.</text>
</comment>
<keyword evidence="8" id="KW-1185">Reference proteome</keyword>
<dbReference type="EC" id="2.3.2.27" evidence="5"/>
<dbReference type="Pfam" id="PF04564">
    <property type="entry name" value="U-box"/>
    <property type="match status" value="1"/>
</dbReference>
<dbReference type="PANTHER" id="PTHR22849">
    <property type="entry name" value="WDSAM1 PROTEIN"/>
    <property type="match status" value="1"/>
</dbReference>
<dbReference type="AlphaFoldDB" id="A0AAX6GD71"/>
<evidence type="ECO:0000256" key="5">
    <source>
        <dbReference type="RuleBase" id="RU369093"/>
    </source>
</evidence>
<accession>A0AAX6GD71</accession>
<dbReference type="InterPro" id="IPR003613">
    <property type="entry name" value="Ubox_domain"/>
</dbReference>
<sequence length="406" mass="43647">MMNDHEIPPYFICPISLQIMKDPVILSSGVSYDRSSIDRWLSAYQHRSCPVTNQPLPDRTLTPNTTLLNLINSWAAAAANPNPPVVSKTPPAFFDPSDIVRELTEATSSNDPCFQLKSLDKIASSIRAEPGRTACMEEAGITSYVASLITSFGSSSSDLVNKATTVLSLLDPSAEALKQAAEQEKGGLVETLISVMQRGSCGARIHAALLLRSIFRSVADAYKKDLPPDLFDCLVETLKDQNSNRKATMAALLILAEVLPYGRNRARAVEAGVAAVVVELLVEESRDERRAYCEAMLWVLELLCRKAEGRAALAAHPAGVAAVAGKVLRVSAGATERAVKVLALVCGNVRGGPVVEEMMAVGGVAKLCMVVQVEGSRKVREMAKGVLGLHMKTWSKSPCFLSYCMG</sequence>
<keyword evidence="3 5" id="KW-0808">Transferase</keyword>
<proteinExistence type="predicted"/>
<comment type="catalytic activity">
    <reaction evidence="1 5">
        <text>S-ubiquitinyl-[E2 ubiquitin-conjugating enzyme]-L-cysteine + [acceptor protein]-L-lysine = [E2 ubiquitin-conjugating enzyme]-L-cysteine + N(6)-ubiquitinyl-[acceptor protein]-L-lysine.</text>
        <dbReference type="EC" id="2.3.2.27"/>
    </reaction>
</comment>
<name>A0AAX6GD71_IRIPA</name>
<evidence type="ECO:0000256" key="2">
    <source>
        <dbReference type="ARBA" id="ARBA00004906"/>
    </source>
</evidence>
<evidence type="ECO:0000256" key="4">
    <source>
        <dbReference type="ARBA" id="ARBA00022786"/>
    </source>
</evidence>
<evidence type="ECO:0000313" key="8">
    <source>
        <dbReference type="Proteomes" id="UP001140949"/>
    </source>
</evidence>
<dbReference type="SMART" id="SM00504">
    <property type="entry name" value="Ubox"/>
    <property type="match status" value="1"/>
</dbReference>
<evidence type="ECO:0000259" key="6">
    <source>
        <dbReference type="PROSITE" id="PS51698"/>
    </source>
</evidence>
<evidence type="ECO:0000313" key="7">
    <source>
        <dbReference type="EMBL" id="KAJ6826413.1"/>
    </source>
</evidence>